<gene>
    <name evidence="1" type="ORF">MSG28_002172</name>
</gene>
<protein>
    <submittedName>
        <fullName evidence="1">Uncharacterized protein</fullName>
    </submittedName>
</protein>
<organism evidence="1 2">
    <name type="scientific">Choristoneura fumiferana</name>
    <name type="common">Spruce budworm moth</name>
    <name type="synonym">Archips fumiferana</name>
    <dbReference type="NCBI Taxonomy" id="7141"/>
    <lineage>
        <taxon>Eukaryota</taxon>
        <taxon>Metazoa</taxon>
        <taxon>Ecdysozoa</taxon>
        <taxon>Arthropoda</taxon>
        <taxon>Hexapoda</taxon>
        <taxon>Insecta</taxon>
        <taxon>Pterygota</taxon>
        <taxon>Neoptera</taxon>
        <taxon>Endopterygota</taxon>
        <taxon>Lepidoptera</taxon>
        <taxon>Glossata</taxon>
        <taxon>Ditrysia</taxon>
        <taxon>Tortricoidea</taxon>
        <taxon>Tortricidae</taxon>
        <taxon>Tortricinae</taxon>
        <taxon>Choristoneura</taxon>
    </lineage>
</organism>
<evidence type="ECO:0000313" key="1">
    <source>
        <dbReference type="EMBL" id="KAI8427745.1"/>
    </source>
</evidence>
<keyword evidence="2" id="KW-1185">Reference proteome</keyword>
<name>A0ACC0JU68_CHOFU</name>
<reference evidence="1 2" key="1">
    <citation type="journal article" date="2022" name="Genome Biol. Evol.">
        <title>The Spruce Budworm Genome: Reconstructing the Evolutionary History of Antifreeze Proteins.</title>
        <authorList>
            <person name="Beliveau C."/>
            <person name="Gagne P."/>
            <person name="Picq S."/>
            <person name="Vernygora O."/>
            <person name="Keeling C.I."/>
            <person name="Pinkney K."/>
            <person name="Doucet D."/>
            <person name="Wen F."/>
            <person name="Johnston J.S."/>
            <person name="Maaroufi H."/>
            <person name="Boyle B."/>
            <person name="Laroche J."/>
            <person name="Dewar K."/>
            <person name="Juretic N."/>
            <person name="Blackburn G."/>
            <person name="Nisole A."/>
            <person name="Brunet B."/>
            <person name="Brandao M."/>
            <person name="Lumley L."/>
            <person name="Duan J."/>
            <person name="Quan G."/>
            <person name="Lucarotti C.J."/>
            <person name="Roe A.D."/>
            <person name="Sperling F.A.H."/>
            <person name="Levesque R.C."/>
            <person name="Cusson M."/>
        </authorList>
    </citation>
    <scope>NUCLEOTIDE SEQUENCE [LARGE SCALE GENOMIC DNA]</scope>
    <source>
        <strain evidence="1">Glfc:IPQL:Cfum</strain>
    </source>
</reference>
<comment type="caution">
    <text evidence="1">The sequence shown here is derived from an EMBL/GenBank/DDBJ whole genome shotgun (WGS) entry which is preliminary data.</text>
</comment>
<evidence type="ECO:0000313" key="2">
    <source>
        <dbReference type="Proteomes" id="UP001064048"/>
    </source>
</evidence>
<dbReference type="Proteomes" id="UP001064048">
    <property type="component" value="Chromosome 3"/>
</dbReference>
<dbReference type="EMBL" id="CM046103">
    <property type="protein sequence ID" value="KAI8427745.1"/>
    <property type="molecule type" value="Genomic_DNA"/>
</dbReference>
<accession>A0ACC0JU68</accession>
<sequence>MSQIYSKANYFVLGKSYLNNTFFGGTNQVGKAIHISINLRFPQVVALKLPTNVVDINAAEVGRFSPLRERDISGPVINSYYKKQDFAQIDVTSQPDPHVNKYDCRGAVSLSSSMQSNVPSPFSGNHTHLGMPGSQWGQGNKYLSDHLHSAHYLTLRNEYRDKALNSAVTIGRRNMSTENTEAQPVKLSAKEKIKNAVKEYGSTVIVFHVTISIFSLGGCYLLVSSGVDLVAILKSFNIGEGTVSKLATSNAGTFVIAYAVHKVFAPVRMAITLAATPFLVRYLRQIGIIKRKINIGDGNGK</sequence>
<proteinExistence type="predicted"/>